<dbReference type="OrthoDB" id="47098at2759"/>
<proteinExistence type="predicted"/>
<sequence length="546" mass="60414">MFVIRQRRCGLFLVGATCFLFGGTGNTNAFSVVSTTTGTVRPSSTCVLHETPKNNPFQNGGYDPSDASAAQWSPLEAAEFVIFHDSDPATVGRQLTHLVAHWSGRQVGEFVSRLYVGAILDDNAGKVQFESKHVRCPQWQYGGLDSPVGRHALKELLGAAVPDAVLEDPKELLQLAQSFLWKQFTWPAKTTNTYATTPTTATSNKTTQNKKKNKQKLEAITKPILESDSFANQGYTWAIIQIWKELGQERSFDISLEEYFTAENVLDVAVDLQQQNNHKDATVLLLDSKQLADVQEFFDLLQVQVTPAEKINIVQGLAKASWHPTTIAKFVSILSPTPVAHERTKVEKKEHMLPPPPQQQPQTTTTTKSLHETRTAHSDTTTTHDRIRQSIQTADTVRKSSTVTPATPTSQKQQLQRESEPQKQPRETNVRKSKKPSNNSAIDEATSKIQQRIQQADAARKKLEQQLASSSSSSSLPLFPWSTVPPKRDAAVLLHASTTTGNNNSTMDGLPFFGVSSDYFGETTTTTTTTSTPTSTVEERPKKPWQ</sequence>
<organism evidence="2 3">
    <name type="scientific">Seminavis robusta</name>
    <dbReference type="NCBI Taxonomy" id="568900"/>
    <lineage>
        <taxon>Eukaryota</taxon>
        <taxon>Sar</taxon>
        <taxon>Stramenopiles</taxon>
        <taxon>Ochrophyta</taxon>
        <taxon>Bacillariophyta</taxon>
        <taxon>Bacillariophyceae</taxon>
        <taxon>Bacillariophycidae</taxon>
        <taxon>Naviculales</taxon>
        <taxon>Naviculaceae</taxon>
        <taxon>Seminavis</taxon>
    </lineage>
</organism>
<reference evidence="2" key="1">
    <citation type="submission" date="2020-06" db="EMBL/GenBank/DDBJ databases">
        <authorList>
            <consortium name="Plant Systems Biology data submission"/>
        </authorList>
    </citation>
    <scope>NUCLEOTIDE SEQUENCE</scope>
    <source>
        <strain evidence="2">D6</strain>
    </source>
</reference>
<dbReference type="EMBL" id="CAICTM010000080">
    <property type="protein sequence ID" value="CAB9500331.1"/>
    <property type="molecule type" value="Genomic_DNA"/>
</dbReference>
<feature type="compositionally biased region" description="Low complexity" evidence="1">
    <location>
        <begin position="523"/>
        <end position="536"/>
    </location>
</feature>
<feature type="compositionally biased region" description="Low complexity" evidence="1">
    <location>
        <begin position="448"/>
        <end position="457"/>
    </location>
</feature>
<feature type="compositionally biased region" description="Basic and acidic residues" evidence="1">
    <location>
        <begin position="415"/>
        <end position="430"/>
    </location>
</feature>
<comment type="caution">
    <text evidence="2">The sequence shown here is derived from an EMBL/GenBank/DDBJ whole genome shotgun (WGS) entry which is preliminary data.</text>
</comment>
<feature type="region of interest" description="Disordered" evidence="1">
    <location>
        <begin position="523"/>
        <end position="546"/>
    </location>
</feature>
<name>A0A9N8DE65_9STRA</name>
<protein>
    <submittedName>
        <fullName evidence="2">Uncharacterized protein</fullName>
    </submittedName>
</protein>
<feature type="compositionally biased region" description="Polar residues" evidence="1">
    <location>
        <begin position="389"/>
        <end position="414"/>
    </location>
</feature>
<accession>A0A9N8DE65</accession>
<keyword evidence="3" id="KW-1185">Reference proteome</keyword>
<dbReference type="AlphaFoldDB" id="A0A9N8DE65"/>
<evidence type="ECO:0000313" key="3">
    <source>
        <dbReference type="Proteomes" id="UP001153069"/>
    </source>
</evidence>
<evidence type="ECO:0000313" key="2">
    <source>
        <dbReference type="EMBL" id="CAB9500331.1"/>
    </source>
</evidence>
<gene>
    <name evidence="2" type="ORF">SEMRO_81_G043560.1</name>
</gene>
<feature type="region of interest" description="Disordered" evidence="1">
    <location>
        <begin position="342"/>
        <end position="480"/>
    </location>
</feature>
<feature type="compositionally biased region" description="Basic and acidic residues" evidence="1">
    <location>
        <begin position="369"/>
        <end position="388"/>
    </location>
</feature>
<feature type="compositionally biased region" description="Basic and acidic residues" evidence="1">
    <location>
        <begin position="537"/>
        <end position="546"/>
    </location>
</feature>
<feature type="compositionally biased region" description="Basic and acidic residues" evidence="1">
    <location>
        <begin position="342"/>
        <end position="352"/>
    </location>
</feature>
<evidence type="ECO:0000256" key="1">
    <source>
        <dbReference type="SAM" id="MobiDB-lite"/>
    </source>
</evidence>
<dbReference type="Proteomes" id="UP001153069">
    <property type="component" value="Unassembled WGS sequence"/>
</dbReference>